<dbReference type="Gene3D" id="3.30.1370.120">
    <property type="match status" value="2"/>
</dbReference>
<dbReference type="InterPro" id="IPR011662">
    <property type="entry name" value="Secretin/TonB_short_N"/>
</dbReference>
<dbReference type="GO" id="GO:0009306">
    <property type="term" value="P:protein secretion"/>
    <property type="evidence" value="ECO:0007669"/>
    <property type="project" value="InterPro"/>
</dbReference>
<dbReference type="PRINTS" id="PR01032">
    <property type="entry name" value="PHAGEIV"/>
</dbReference>
<dbReference type="PANTHER" id="PTHR30332">
    <property type="entry name" value="PROBABLE GENERAL SECRETION PATHWAY PROTEIN D"/>
    <property type="match status" value="1"/>
</dbReference>
<dbReference type="Gene3D" id="3.30.1370.130">
    <property type="match status" value="1"/>
</dbReference>
<comment type="subcellular location">
    <subcellularLocation>
        <location evidence="7">Cell outer membrane</location>
    </subcellularLocation>
    <subcellularLocation>
        <location evidence="1">Membrane</location>
    </subcellularLocation>
</comment>
<dbReference type="InterPro" id="IPR005644">
    <property type="entry name" value="NolW-like"/>
</dbReference>
<reference evidence="10 11" key="1">
    <citation type="journal article" date="2016" name="Nat. Commun.">
        <title>Thousands of microbial genomes shed light on interconnected biogeochemical processes in an aquifer system.</title>
        <authorList>
            <person name="Anantharaman K."/>
            <person name="Brown C.T."/>
            <person name="Hug L.A."/>
            <person name="Sharon I."/>
            <person name="Castelle C.J."/>
            <person name="Probst A.J."/>
            <person name="Thomas B.C."/>
            <person name="Singh A."/>
            <person name="Wilkins M.J."/>
            <person name="Karaoz U."/>
            <person name="Brodie E.L."/>
            <person name="Williams K.H."/>
            <person name="Hubbard S.S."/>
            <person name="Banfield J.F."/>
        </authorList>
    </citation>
    <scope>NUCLEOTIDE SEQUENCE [LARGE SCALE GENOMIC DNA]</scope>
</reference>
<organism evidence="10 11">
    <name type="scientific">Candidatus Danuiimicrobium aquiferis</name>
    <dbReference type="NCBI Taxonomy" id="1801832"/>
    <lineage>
        <taxon>Bacteria</taxon>
        <taxon>Pseudomonadati</taxon>
        <taxon>Candidatus Omnitrophota</taxon>
        <taxon>Candidatus Danuiimicrobium</taxon>
    </lineage>
</organism>
<keyword evidence="2 7" id="KW-0813">Transport</keyword>
<gene>
    <name evidence="10" type="ORF">A3G33_07985</name>
</gene>
<dbReference type="Pfam" id="PF00263">
    <property type="entry name" value="Secretin"/>
    <property type="match status" value="1"/>
</dbReference>
<sequence length="517" mass="57208">MKNFSFKQSFLFATVLAALLVLTASNVCVYGQSEVKSNPIQGLEKSIFLDLRDINVVDVIKFLGLEGDLNIVTSKNVQGRSTLLLHQVTIKDALDIISISNQLAYHMINGIIYVMTEEEYSQLYGKNFNDQRRVSTRTLKYAKPTYAIQALQAVQSALGKVIIDEETGTIVMMDTDEKLQAMNKLIDDIESKLETQVIKLQYAEAKVVEAQLKARLDAKAVGSVIADERSNQIIISAYPDRMKEVLEVVKALDKENKAVLVEARILQITINPKYDYGIDWEKSFTQGAAGMLENSSIRDKFPINSTNVTSATGFTTLTIGDLTEDDFIFQIKALKQVLSTKLLANPRLMILNKQESKINIGDRIPYVITTTTGTGNNASISEDIRFIDVGLQLAVTPTINDDGFITMKIRPEISSQTGEVVTPTTNKIPKVNTSYIESTVVIKDGTTVVIGGLRKDALNTNDKGIPYLMDVPLLGELFKSRSEETVKTELAMFLTPKIVSGAEDMTDEQLAIKPARI</sequence>
<accession>A0A1G1L1Q5</accession>
<dbReference type="InterPro" id="IPR050810">
    <property type="entry name" value="Bact_Secretion_Sys_Channel"/>
</dbReference>
<dbReference type="PRINTS" id="PR00811">
    <property type="entry name" value="BCTERIALGSPD"/>
</dbReference>
<dbReference type="AlphaFoldDB" id="A0A1G1L1Q5"/>
<dbReference type="Pfam" id="PF03958">
    <property type="entry name" value="Secretin_N"/>
    <property type="match status" value="1"/>
</dbReference>
<dbReference type="GO" id="GO:0015627">
    <property type="term" value="C:type II protein secretion system complex"/>
    <property type="evidence" value="ECO:0007669"/>
    <property type="project" value="TreeGrafter"/>
</dbReference>
<comment type="similarity">
    <text evidence="6">Belongs to the bacterial secretin family.</text>
</comment>
<evidence type="ECO:0000256" key="6">
    <source>
        <dbReference type="RuleBase" id="RU004003"/>
    </source>
</evidence>
<keyword evidence="3 8" id="KW-0732">Signal</keyword>
<dbReference type="InterPro" id="IPR001775">
    <property type="entry name" value="GspD/PilQ"/>
</dbReference>
<proteinExistence type="inferred from homology"/>
<feature type="signal peptide" evidence="8">
    <location>
        <begin position="1"/>
        <end position="29"/>
    </location>
</feature>
<feature type="chain" id="PRO_5009576654" description="Secretin/TonB short N-terminal domain-containing protein" evidence="8">
    <location>
        <begin position="30"/>
        <end position="517"/>
    </location>
</feature>
<keyword evidence="5" id="KW-0998">Cell outer membrane</keyword>
<evidence type="ECO:0000256" key="2">
    <source>
        <dbReference type="ARBA" id="ARBA00022448"/>
    </source>
</evidence>
<evidence type="ECO:0000256" key="3">
    <source>
        <dbReference type="ARBA" id="ARBA00022729"/>
    </source>
</evidence>
<name>A0A1G1L1Q5_9BACT</name>
<protein>
    <recommendedName>
        <fullName evidence="9">Secretin/TonB short N-terminal domain-containing protein</fullName>
    </recommendedName>
</protein>
<evidence type="ECO:0000313" key="11">
    <source>
        <dbReference type="Proteomes" id="UP000178187"/>
    </source>
</evidence>
<dbReference type="InterPro" id="IPR038591">
    <property type="entry name" value="NolW-like_sf"/>
</dbReference>
<evidence type="ECO:0000256" key="5">
    <source>
        <dbReference type="ARBA" id="ARBA00023237"/>
    </source>
</evidence>
<dbReference type="SMART" id="SM00965">
    <property type="entry name" value="STN"/>
    <property type="match status" value="1"/>
</dbReference>
<evidence type="ECO:0000256" key="1">
    <source>
        <dbReference type="ARBA" id="ARBA00004370"/>
    </source>
</evidence>
<dbReference type="GO" id="GO:0009279">
    <property type="term" value="C:cell outer membrane"/>
    <property type="evidence" value="ECO:0007669"/>
    <property type="project" value="UniProtKB-SubCell"/>
</dbReference>
<dbReference type="Proteomes" id="UP000178187">
    <property type="component" value="Unassembled WGS sequence"/>
</dbReference>
<feature type="domain" description="Secretin/TonB short N-terminal" evidence="9">
    <location>
        <begin position="69"/>
        <end position="117"/>
    </location>
</feature>
<evidence type="ECO:0000256" key="8">
    <source>
        <dbReference type="SAM" id="SignalP"/>
    </source>
</evidence>
<evidence type="ECO:0000256" key="4">
    <source>
        <dbReference type="ARBA" id="ARBA00023136"/>
    </source>
</evidence>
<comment type="caution">
    <text evidence="10">The sequence shown here is derived from an EMBL/GenBank/DDBJ whole genome shotgun (WGS) entry which is preliminary data.</text>
</comment>
<keyword evidence="4" id="KW-0472">Membrane</keyword>
<dbReference type="PANTHER" id="PTHR30332:SF24">
    <property type="entry name" value="SECRETIN GSPD-RELATED"/>
    <property type="match status" value="1"/>
</dbReference>
<evidence type="ECO:0000313" key="10">
    <source>
        <dbReference type="EMBL" id="OGW98819.1"/>
    </source>
</evidence>
<evidence type="ECO:0000259" key="9">
    <source>
        <dbReference type="SMART" id="SM00965"/>
    </source>
</evidence>
<evidence type="ECO:0000256" key="7">
    <source>
        <dbReference type="RuleBase" id="RU004004"/>
    </source>
</evidence>
<dbReference type="InterPro" id="IPR004846">
    <property type="entry name" value="T2SS/T3SS_dom"/>
</dbReference>
<dbReference type="EMBL" id="MHFR01000026">
    <property type="protein sequence ID" value="OGW98819.1"/>
    <property type="molecule type" value="Genomic_DNA"/>
</dbReference>